<evidence type="ECO:0000256" key="6">
    <source>
        <dbReference type="RuleBase" id="RU361157"/>
    </source>
</evidence>
<evidence type="ECO:0000256" key="7">
    <source>
        <dbReference type="SAM" id="MobiDB-lite"/>
    </source>
</evidence>
<keyword evidence="6" id="KW-0813">Transport</keyword>
<feature type="transmembrane region" description="Helical" evidence="6">
    <location>
        <begin position="134"/>
        <end position="156"/>
    </location>
</feature>
<accession>A0ABT7A1M8</accession>
<feature type="transmembrane region" description="Helical" evidence="6">
    <location>
        <begin position="269"/>
        <end position="287"/>
    </location>
</feature>
<reference evidence="9 10" key="1">
    <citation type="submission" date="2023-05" db="EMBL/GenBank/DDBJ databases">
        <title>Streptantibioticus silvisoli sp. nov., acidotolerant actinomycetes 1 from pine litter.</title>
        <authorList>
            <person name="Swiecimska M."/>
            <person name="Golinska P."/>
            <person name="Sangal V."/>
            <person name="Wachnowicz B."/>
            <person name="Goodfellow M."/>
        </authorList>
    </citation>
    <scope>NUCLEOTIDE SEQUENCE [LARGE SCALE GENOMIC DNA]</scope>
    <source>
        <strain evidence="9 10">DSM 42109</strain>
    </source>
</reference>
<comment type="similarity">
    <text evidence="6">Belongs to the ABC-2 integral membrane protein family.</text>
</comment>
<evidence type="ECO:0000313" key="9">
    <source>
        <dbReference type="EMBL" id="MDJ1135243.1"/>
    </source>
</evidence>
<gene>
    <name evidence="9" type="ORF">NMN56_025425</name>
</gene>
<evidence type="ECO:0000256" key="1">
    <source>
        <dbReference type="ARBA" id="ARBA00004141"/>
    </source>
</evidence>
<dbReference type="PANTHER" id="PTHR43229">
    <property type="entry name" value="NODULATION PROTEIN J"/>
    <property type="match status" value="1"/>
</dbReference>
<dbReference type="InterPro" id="IPR013525">
    <property type="entry name" value="ABC2_TM"/>
</dbReference>
<keyword evidence="6" id="KW-1003">Cell membrane</keyword>
<feature type="domain" description="ABC transmembrane type-2" evidence="8">
    <location>
        <begin position="58"/>
        <end position="290"/>
    </location>
</feature>
<dbReference type="InterPro" id="IPR051784">
    <property type="entry name" value="Nod_factor_ABC_transporter"/>
</dbReference>
<evidence type="ECO:0000256" key="2">
    <source>
        <dbReference type="ARBA" id="ARBA00022692"/>
    </source>
</evidence>
<keyword evidence="10" id="KW-1185">Reference proteome</keyword>
<keyword evidence="2 6" id="KW-0812">Transmembrane</keyword>
<proteinExistence type="inferred from homology"/>
<comment type="subcellular location">
    <subcellularLocation>
        <location evidence="6">Cell membrane</location>
        <topology evidence="6">Multi-pass membrane protein</topology>
    </subcellularLocation>
    <subcellularLocation>
        <location evidence="1">Membrane</location>
        <topology evidence="1">Multi-pass membrane protein</topology>
    </subcellularLocation>
</comment>
<evidence type="ECO:0000256" key="3">
    <source>
        <dbReference type="ARBA" id="ARBA00022989"/>
    </source>
</evidence>
<dbReference type="PROSITE" id="PS51012">
    <property type="entry name" value="ABC_TM2"/>
    <property type="match status" value="1"/>
</dbReference>
<dbReference type="RefSeq" id="WP_274040636.1">
    <property type="nucleotide sequence ID" value="NZ_JANCPR020000027.1"/>
</dbReference>
<keyword evidence="3 6" id="KW-1133">Transmembrane helix</keyword>
<dbReference type="EMBL" id="JANCPR020000027">
    <property type="protein sequence ID" value="MDJ1135243.1"/>
    <property type="molecule type" value="Genomic_DNA"/>
</dbReference>
<comment type="caution">
    <text evidence="6">Lacks conserved residue(s) required for the propagation of feature annotation.</text>
</comment>
<comment type="caution">
    <text evidence="9">The sequence shown here is derived from an EMBL/GenBank/DDBJ whole genome shotgun (WGS) entry which is preliminary data.</text>
</comment>
<feature type="transmembrane region" description="Helical" evidence="6">
    <location>
        <begin position="168"/>
        <end position="192"/>
    </location>
</feature>
<feature type="transmembrane region" description="Helical" evidence="6">
    <location>
        <begin position="58"/>
        <end position="78"/>
    </location>
</feature>
<dbReference type="InterPro" id="IPR000412">
    <property type="entry name" value="ABC_2_transport"/>
</dbReference>
<name>A0ABT7A1M8_9ACTN</name>
<dbReference type="PIRSF" id="PIRSF006648">
    <property type="entry name" value="DrrB"/>
    <property type="match status" value="1"/>
</dbReference>
<dbReference type="PRINTS" id="PR00164">
    <property type="entry name" value="ABC2TRNSPORT"/>
</dbReference>
<keyword evidence="5" id="KW-0046">Antibiotic resistance</keyword>
<sequence>MAHTGTTPTTSTAPRAPSTPTVAGTRPEPEPRGRLIGDLRTVRLLWHREMIRVGRNRLQVVMGLLAPLMFLLVLGSGLESASSGMEQFRLFLFPGVLMMALQAPAITVGASIVWDRQSGFLRQMLVAPVRRGAILSGICLGGGATGAFYGLLVLLTGPVVGVPFHPKLLLVLLELGLIAFAFTAFGALAAVYVRKPQTFQVAISMSMMPLLFLSGAVFPPSGLPGWLGGAVMVNPLTYAVDAIRRTLPGERSSFGGALSPDWWGWTPPVALEVGLVAALAALTLTVATRRFAR</sequence>
<evidence type="ECO:0000256" key="5">
    <source>
        <dbReference type="ARBA" id="ARBA00023251"/>
    </source>
</evidence>
<dbReference type="Proteomes" id="UP001214441">
    <property type="component" value="Unassembled WGS sequence"/>
</dbReference>
<dbReference type="PANTHER" id="PTHR43229:SF2">
    <property type="entry name" value="NODULATION PROTEIN J"/>
    <property type="match status" value="1"/>
</dbReference>
<feature type="region of interest" description="Disordered" evidence="7">
    <location>
        <begin position="1"/>
        <end position="33"/>
    </location>
</feature>
<feature type="transmembrane region" description="Helical" evidence="6">
    <location>
        <begin position="90"/>
        <end position="114"/>
    </location>
</feature>
<organism evidence="9 10">
    <name type="scientific">Streptomyces iconiensis</name>
    <dbReference type="NCBI Taxonomy" id="1384038"/>
    <lineage>
        <taxon>Bacteria</taxon>
        <taxon>Bacillati</taxon>
        <taxon>Actinomycetota</taxon>
        <taxon>Actinomycetes</taxon>
        <taxon>Kitasatosporales</taxon>
        <taxon>Streptomycetaceae</taxon>
        <taxon>Streptomyces</taxon>
    </lineage>
</organism>
<evidence type="ECO:0000259" key="8">
    <source>
        <dbReference type="PROSITE" id="PS51012"/>
    </source>
</evidence>
<evidence type="ECO:0000256" key="4">
    <source>
        <dbReference type="ARBA" id="ARBA00023136"/>
    </source>
</evidence>
<keyword evidence="4 6" id="KW-0472">Membrane</keyword>
<dbReference type="InterPro" id="IPR047817">
    <property type="entry name" value="ABC2_TM_bact-type"/>
</dbReference>
<protein>
    <recommendedName>
        <fullName evidence="6">Transport permease protein</fullName>
    </recommendedName>
</protein>
<feature type="compositionally biased region" description="Low complexity" evidence="7">
    <location>
        <begin position="1"/>
        <end position="21"/>
    </location>
</feature>
<dbReference type="Pfam" id="PF01061">
    <property type="entry name" value="ABC2_membrane"/>
    <property type="match status" value="1"/>
</dbReference>
<evidence type="ECO:0000313" key="10">
    <source>
        <dbReference type="Proteomes" id="UP001214441"/>
    </source>
</evidence>